<feature type="transmembrane region" description="Helical" evidence="1">
    <location>
        <begin position="48"/>
        <end position="81"/>
    </location>
</feature>
<keyword evidence="1" id="KW-0812">Transmembrane</keyword>
<feature type="transmembrane region" description="Helical" evidence="1">
    <location>
        <begin position="137"/>
        <end position="158"/>
    </location>
</feature>
<name>A0A2M7H587_9BACT</name>
<dbReference type="EMBL" id="PFGC01000007">
    <property type="protein sequence ID" value="PIW37399.1"/>
    <property type="molecule type" value="Genomic_DNA"/>
</dbReference>
<dbReference type="AlphaFoldDB" id="A0A2M7H587"/>
<protein>
    <recommendedName>
        <fullName evidence="4">Glycerophosphoryl diester phosphodiesterase membrane domain-containing protein</fullName>
    </recommendedName>
</protein>
<evidence type="ECO:0000313" key="3">
    <source>
        <dbReference type="Proteomes" id="UP000230292"/>
    </source>
</evidence>
<dbReference type="Proteomes" id="UP000230292">
    <property type="component" value="Unassembled WGS sequence"/>
</dbReference>
<feature type="transmembrane region" description="Helical" evidence="1">
    <location>
        <begin position="237"/>
        <end position="258"/>
    </location>
</feature>
<sequence>MGKGMEIESFFTNIDLFRSSLSPLSPRFWDAGGWSTVLTVSGGHIGTFALLLMVVMFLVIFVFVIIVISQIGLVDAFGKFVSSRRKKSYTLQEAVTASSQHFLTVSVVNLLGKGVSLALLAIAALPMFIADTHTGQFVYTLCLYMLVSPVVVLISIWINYTVNDIVLNETNVDEAMQNGWLLLRHNIGTSIELALLVFGVYFLVLVAGQVLGGALALPLVASGSTVEWLIGVGTAKALFYVVYSVMAGVVMIGAVSVFSSWSRGCWTLLYLELAKKKQKSKVYRLLNSK</sequence>
<evidence type="ECO:0000256" key="1">
    <source>
        <dbReference type="SAM" id="Phobius"/>
    </source>
</evidence>
<keyword evidence="1" id="KW-0472">Membrane</keyword>
<proteinExistence type="predicted"/>
<accession>A0A2M7H587</accession>
<evidence type="ECO:0000313" key="2">
    <source>
        <dbReference type="EMBL" id="PIW37399.1"/>
    </source>
</evidence>
<feature type="transmembrane region" description="Helical" evidence="1">
    <location>
        <begin position="193"/>
        <end position="217"/>
    </location>
</feature>
<gene>
    <name evidence="2" type="ORF">COW24_00485</name>
</gene>
<keyword evidence="1" id="KW-1133">Transmembrane helix</keyword>
<reference evidence="2 3" key="1">
    <citation type="submission" date="2017-09" db="EMBL/GenBank/DDBJ databases">
        <title>Depth-based differentiation of microbial function through sediment-hosted aquifers and enrichment of novel symbionts in the deep terrestrial subsurface.</title>
        <authorList>
            <person name="Probst A.J."/>
            <person name="Ladd B."/>
            <person name="Jarett J.K."/>
            <person name="Geller-Mcgrath D.E."/>
            <person name="Sieber C.M."/>
            <person name="Emerson J.B."/>
            <person name="Anantharaman K."/>
            <person name="Thomas B.C."/>
            <person name="Malmstrom R."/>
            <person name="Stieglmeier M."/>
            <person name="Klingl A."/>
            <person name="Woyke T."/>
            <person name="Ryan C.M."/>
            <person name="Banfield J.F."/>
        </authorList>
    </citation>
    <scope>NUCLEOTIDE SEQUENCE [LARGE SCALE GENOMIC DNA]</scope>
    <source>
        <strain evidence="2">CG15_BIG_FIL_POST_REV_8_21_14_020_45_12</strain>
    </source>
</reference>
<organism evidence="2 3">
    <name type="scientific">Candidatus Kerfeldbacteria bacterium CG15_BIG_FIL_POST_REV_8_21_14_020_45_12</name>
    <dbReference type="NCBI Taxonomy" id="2014247"/>
    <lineage>
        <taxon>Bacteria</taxon>
        <taxon>Candidatus Kerfeldiibacteriota</taxon>
    </lineage>
</organism>
<evidence type="ECO:0008006" key="4">
    <source>
        <dbReference type="Google" id="ProtNLM"/>
    </source>
</evidence>
<comment type="caution">
    <text evidence="2">The sequence shown here is derived from an EMBL/GenBank/DDBJ whole genome shotgun (WGS) entry which is preliminary data.</text>
</comment>
<feature type="transmembrane region" description="Helical" evidence="1">
    <location>
        <begin position="102"/>
        <end position="125"/>
    </location>
</feature>